<gene>
    <name evidence="3" type="ORF">XA68_14812</name>
</gene>
<name>A0A2A9P9Q7_OPHUN</name>
<reference evidence="3 4" key="1">
    <citation type="journal article" date="2015" name="BMC Genomics">
        <title>Gene expression during zombie ant biting behavior reflects the complexity underlying fungal parasitic behavioral manipulation.</title>
        <authorList>
            <person name="de Bekker C."/>
            <person name="Ohm R.A."/>
            <person name="Loreto R.G."/>
            <person name="Sebastian A."/>
            <person name="Albert I."/>
            <person name="Merrow M."/>
            <person name="Brachmann A."/>
            <person name="Hughes D.P."/>
        </authorList>
    </citation>
    <scope>NUCLEOTIDE SEQUENCE [LARGE SCALE GENOMIC DNA]</scope>
    <source>
        <strain evidence="3 4">SC16a</strain>
    </source>
</reference>
<proteinExistence type="predicted"/>
<reference evidence="3 4" key="2">
    <citation type="journal article" date="2017" name="Sci. Rep.">
        <title>Ant-infecting Ophiocordyceps genomes reveal a high diversity of potential behavioral manipulation genes and a possible major role for enterotoxins.</title>
        <authorList>
            <person name="de Bekker C."/>
            <person name="Ohm R.A."/>
            <person name="Evans H.C."/>
            <person name="Brachmann A."/>
            <person name="Hughes D.P."/>
        </authorList>
    </citation>
    <scope>NUCLEOTIDE SEQUENCE [LARGE SCALE GENOMIC DNA]</scope>
    <source>
        <strain evidence="3 4">SC16a</strain>
    </source>
</reference>
<organism evidence="3 4">
    <name type="scientific">Ophiocordyceps unilateralis</name>
    <name type="common">Zombie-ant fungus</name>
    <name type="synonym">Torrubia unilateralis</name>
    <dbReference type="NCBI Taxonomy" id="268505"/>
    <lineage>
        <taxon>Eukaryota</taxon>
        <taxon>Fungi</taxon>
        <taxon>Dikarya</taxon>
        <taxon>Ascomycota</taxon>
        <taxon>Pezizomycotina</taxon>
        <taxon>Sordariomycetes</taxon>
        <taxon>Hypocreomycetidae</taxon>
        <taxon>Hypocreales</taxon>
        <taxon>Ophiocordycipitaceae</taxon>
        <taxon>Ophiocordyceps</taxon>
    </lineage>
</organism>
<evidence type="ECO:0008006" key="5">
    <source>
        <dbReference type="Google" id="ProtNLM"/>
    </source>
</evidence>
<dbReference type="AlphaFoldDB" id="A0A2A9P9Q7"/>
<feature type="compositionally biased region" description="Low complexity" evidence="1">
    <location>
        <begin position="113"/>
        <end position="156"/>
    </location>
</feature>
<keyword evidence="2" id="KW-0732">Signal</keyword>
<feature type="signal peptide" evidence="2">
    <location>
        <begin position="1"/>
        <end position="17"/>
    </location>
</feature>
<dbReference type="Proteomes" id="UP000037136">
    <property type="component" value="Unassembled WGS sequence"/>
</dbReference>
<evidence type="ECO:0000256" key="2">
    <source>
        <dbReference type="SAM" id="SignalP"/>
    </source>
</evidence>
<dbReference type="OrthoDB" id="5427833at2759"/>
<comment type="caution">
    <text evidence="3">The sequence shown here is derived from an EMBL/GenBank/DDBJ whole genome shotgun (WGS) entry which is preliminary data.</text>
</comment>
<dbReference type="STRING" id="268505.A0A2A9P9Q7"/>
<evidence type="ECO:0000313" key="4">
    <source>
        <dbReference type="Proteomes" id="UP000037136"/>
    </source>
</evidence>
<accession>A0A2A9P9Q7</accession>
<keyword evidence="4" id="KW-1185">Reference proteome</keyword>
<feature type="chain" id="PRO_5012315331" description="Extracellular membrane protein CFEM domain-containing protein" evidence="2">
    <location>
        <begin position="18"/>
        <end position="224"/>
    </location>
</feature>
<feature type="region of interest" description="Disordered" evidence="1">
    <location>
        <begin position="113"/>
        <end position="191"/>
    </location>
</feature>
<feature type="compositionally biased region" description="Polar residues" evidence="1">
    <location>
        <begin position="157"/>
        <end position="167"/>
    </location>
</feature>
<dbReference type="EMBL" id="LAZP02000389">
    <property type="protein sequence ID" value="PFH57590.1"/>
    <property type="molecule type" value="Genomic_DNA"/>
</dbReference>
<evidence type="ECO:0000256" key="1">
    <source>
        <dbReference type="SAM" id="MobiDB-lite"/>
    </source>
</evidence>
<protein>
    <recommendedName>
        <fullName evidence="5">Extracellular membrane protein CFEM domain-containing protein</fullName>
    </recommendedName>
</protein>
<evidence type="ECO:0000313" key="3">
    <source>
        <dbReference type="EMBL" id="PFH57590.1"/>
    </source>
</evidence>
<feature type="compositionally biased region" description="Low complexity" evidence="1">
    <location>
        <begin position="168"/>
        <end position="178"/>
    </location>
</feature>
<sequence>MSGRLASVLLLAGSASAAVVALSGLGQTAQQPGSSGCLQAYNAPIAGCTVGDFTSKACSPQCLQGVASSQTNIQASCAAADVGGNAILSQALQGSLVIVLCGGARAESTTFASTSASASLQTTSSPELTPATSSSSTSSVSTSSEKSPSPTESVTSASVEATSEVQDSTSSTATATESEGPRRILGGGSPFDVDRAATAAAPRTKGQVRLAIVGCAVAASSLLG</sequence>